<dbReference type="GO" id="GO:0009306">
    <property type="term" value="P:protein secretion"/>
    <property type="evidence" value="ECO:0007669"/>
    <property type="project" value="InterPro"/>
</dbReference>
<reference evidence="8 9" key="1">
    <citation type="submission" date="2019-01" db="EMBL/GenBank/DDBJ databases">
        <title>Flavobacterium sp. nov.,isolated from freshwater.</title>
        <authorList>
            <person name="Zhang R."/>
            <person name="Du Z.-J."/>
        </authorList>
    </citation>
    <scope>NUCLEOTIDE SEQUENCE [LARGE SCALE GENOMIC DNA]</scope>
    <source>
        <strain evidence="8 9">1E403</strain>
    </source>
</reference>
<feature type="domain" description="Translocation and assembly module TamB C-terminal" evidence="7">
    <location>
        <begin position="1083"/>
        <end position="1158"/>
    </location>
</feature>
<protein>
    <submittedName>
        <fullName evidence="8">Translocation/assembly module TamB</fullName>
    </submittedName>
</protein>
<dbReference type="OrthoDB" id="9811276at2"/>
<dbReference type="RefSeq" id="WP_128391266.1">
    <property type="nucleotide sequence ID" value="NZ_SBII01000015.1"/>
</dbReference>
<dbReference type="Pfam" id="PF04357">
    <property type="entry name" value="TamB"/>
    <property type="match status" value="2"/>
</dbReference>
<dbReference type="PANTHER" id="PTHR30441:SF8">
    <property type="entry name" value="DUF748 DOMAIN-CONTAINING PROTEIN"/>
    <property type="match status" value="1"/>
</dbReference>
<sequence>MNAKLKKYLRKSLKIFLWTIGSIITLFLLIVLLLQVPYIQNIVKDKAVSYLEGKIGTDVNIDRIEIGLPKKIVLSGVYFESQQGDTLFAGQKLKIDISLFKLLSSEVEINSIDLEGIVANVKRNKDSVFNFDYIIDAFASDKPKDTTSAPMKFSIKRVNLDKIRVKFDDAISKNNLSANLNHFDTRIKNFDLDKMEFDVPKINLDGLKVKLKQGVIAEIVHNTQQAAEEASKKPDVKLKLSTIDIANIDIGYDNEGSRLDTGLKLKKLLVRVNTIDLKTQLIDLDNIELNGLKGQLALGKFEKKVQEALPKETPATASAQWKFKLANADIKDVAFKFDDQNSAPVTKGMDYKHLDITNFHLKAKDISYAPDAISGNINTLAVNDKSGLDITELRTKFFYGPKGAELKGLYLETPYTEIKDQIIVAYPSLELVSKDIGSLSIDANFDGSHVGFKDVLLFVPTLADTPPFKGNPNGTLNINSRVEGKVSDIRIAHLEVSGIGNTTLAASGRITGLPDVKTAYFDLNVSEFSSTAKDINGFVPAGTIPANIRIPDRLSAKATFKGTLNNFTTNLNLVSSFGNAKVKATFDQRRKNNETYNADAELINFDLGKLIKNDSIGKISFKAKVKGTGLDPQTANTALTGTLIKADYNGYTYQNLNITGSIAKGNFDVKAGMADPNLDFTLLASGGFKGKYPNGKIRLNVDIADLDKLNLHAGPLKLRGNVDADITDANPDNLNGTINLHSFMFANDKEQFAMDSINIVAISTADSTSVVLKSPLANAHIKGKYKLTGIGPALTNTIAKYYNTSPSTAKKSSLPQQFEFGLVVHDNPILYKLLPDLTRLEQINIKGKYNSVNDSITINGSIPRIVYGNYTISGTTLKVENQENALGYNLVIDQVKSEQFVLPHTTLSGNVENNTVAYKLQVLDNKEKEQYMLAGSVKATEGNTEMVLDTDGLKLNYDPWNIAVDNLIRFGKDGIYANNFELSNNGGSIKLQSAAETPNAPLNVDLENFKIETLTNIVRKDDLKIGGTINGKAELKNLTTKPLFTSDLTIADFTISKDTVGDIKIKVNNEIADTYTAEVSITGQGNQLDLNGNYNAPNQTFDLDLDIERINIASVQGFSFGAIKDGRGYLSGNFKIKGTATQPDVKGNLKFNDVGLKVTQLDSYFDGMNDNISFTDKGISLKNFSIEDEKNNPLTIDGDVLTTDYRKYGFDLQITAKNFRAVNSTAKENDFYYGDLFLDTNLTIKGTMDSPVVGGKIKINDGTKFTVVLPQQDPSIADREGIVEFIDQDNMQMQQRLVIEQRLNQTQMKGINASVDIEIVKEAELNLVIDKGNGDYLQLKGEAQLTGGIDESGKTTLTGRYEFSEGAYQMTFNLIKRKFTIQEGSYILWTGEPTEADVNITAVYETKTAPLDLLDDQLNESPTVRNTYKQKIPFQTLLKIGGELLKPDISFDIVLPDGNYNISPDIISRTKAKLAQLRQEPSELNKQVFALLLLNRFIGENPFSSESGGTSGEALARQSVSKILSQQLNNLAGDLIKGVELDFNLESTDDYTTGKQENRTDLNVAVSKRLLNDRLKVTVGSSFGLEGPEQSNEDATNIAGDVSADYQLTPDGRYLIRAYRKNEYQVALQGQVVETGVAFVITMDYNKFRELFHRTEAEKELKQREKERKQREKMEKRRNEQEKLKQEKENKSKETKKDTTPNSIDNDK</sequence>
<gene>
    <name evidence="8" type="ORF">EPI11_17385</name>
</gene>
<dbReference type="InterPro" id="IPR007452">
    <property type="entry name" value="TamB_C"/>
</dbReference>
<evidence type="ECO:0000256" key="3">
    <source>
        <dbReference type="ARBA" id="ARBA00022989"/>
    </source>
</evidence>
<dbReference type="Proteomes" id="UP000287527">
    <property type="component" value="Unassembled WGS sequence"/>
</dbReference>
<dbReference type="InterPro" id="IPR008023">
    <property type="entry name" value="DUF748"/>
</dbReference>
<feature type="transmembrane region" description="Helical" evidence="6">
    <location>
        <begin position="12"/>
        <end position="34"/>
    </location>
</feature>
<keyword evidence="4 6" id="KW-0472">Membrane</keyword>
<evidence type="ECO:0000256" key="4">
    <source>
        <dbReference type="ARBA" id="ARBA00023136"/>
    </source>
</evidence>
<name>A0A444GLV9_9FLAO</name>
<evidence type="ECO:0000313" key="8">
    <source>
        <dbReference type="EMBL" id="RWW91999.1"/>
    </source>
</evidence>
<evidence type="ECO:0000256" key="6">
    <source>
        <dbReference type="SAM" id="Phobius"/>
    </source>
</evidence>
<feature type="domain" description="Translocation and assembly module TamB C-terminal" evidence="7">
    <location>
        <begin position="1184"/>
        <end position="1628"/>
    </location>
</feature>
<evidence type="ECO:0000256" key="5">
    <source>
        <dbReference type="SAM" id="MobiDB-lite"/>
    </source>
</evidence>
<evidence type="ECO:0000256" key="2">
    <source>
        <dbReference type="ARBA" id="ARBA00022692"/>
    </source>
</evidence>
<dbReference type="GO" id="GO:0005886">
    <property type="term" value="C:plasma membrane"/>
    <property type="evidence" value="ECO:0007669"/>
    <property type="project" value="InterPro"/>
</dbReference>
<accession>A0A444GLV9</accession>
<feature type="region of interest" description="Disordered" evidence="5">
    <location>
        <begin position="1659"/>
        <end position="1708"/>
    </location>
</feature>
<dbReference type="EMBL" id="SBII01000015">
    <property type="protein sequence ID" value="RWW91999.1"/>
    <property type="molecule type" value="Genomic_DNA"/>
</dbReference>
<dbReference type="CDD" id="cd22249">
    <property type="entry name" value="UDM1_RNF168_RNF169-like"/>
    <property type="match status" value="1"/>
</dbReference>
<proteinExistence type="predicted"/>
<comment type="caution">
    <text evidence="8">The sequence shown here is derived from an EMBL/GenBank/DDBJ whole genome shotgun (WGS) entry which is preliminary data.</text>
</comment>
<evidence type="ECO:0000256" key="1">
    <source>
        <dbReference type="ARBA" id="ARBA00004167"/>
    </source>
</evidence>
<comment type="subcellular location">
    <subcellularLocation>
        <location evidence="1">Membrane</location>
        <topology evidence="1">Single-pass membrane protein</topology>
    </subcellularLocation>
</comment>
<keyword evidence="2 6" id="KW-0812">Transmembrane</keyword>
<dbReference type="InterPro" id="IPR052894">
    <property type="entry name" value="AsmA-related"/>
</dbReference>
<evidence type="ECO:0000313" key="9">
    <source>
        <dbReference type="Proteomes" id="UP000287527"/>
    </source>
</evidence>
<organism evidence="8 9">
    <name type="scientific">Flavobacterium cerinum</name>
    <dbReference type="NCBI Taxonomy" id="2502784"/>
    <lineage>
        <taxon>Bacteria</taxon>
        <taxon>Pseudomonadati</taxon>
        <taxon>Bacteroidota</taxon>
        <taxon>Flavobacteriia</taxon>
        <taxon>Flavobacteriales</taxon>
        <taxon>Flavobacteriaceae</taxon>
        <taxon>Flavobacterium</taxon>
    </lineage>
</organism>
<dbReference type="Pfam" id="PF05359">
    <property type="entry name" value="DUF748"/>
    <property type="match status" value="1"/>
</dbReference>
<keyword evidence="9" id="KW-1185">Reference proteome</keyword>
<keyword evidence="3 6" id="KW-1133">Transmembrane helix</keyword>
<dbReference type="PANTHER" id="PTHR30441">
    <property type="entry name" value="DUF748 DOMAIN-CONTAINING PROTEIN"/>
    <property type="match status" value="1"/>
</dbReference>
<dbReference type="GO" id="GO:0090313">
    <property type="term" value="P:regulation of protein targeting to membrane"/>
    <property type="evidence" value="ECO:0007669"/>
    <property type="project" value="TreeGrafter"/>
</dbReference>
<evidence type="ECO:0000259" key="7">
    <source>
        <dbReference type="Pfam" id="PF04357"/>
    </source>
</evidence>